<name>A0AA96WC40_9CYAN</name>
<dbReference type="AlphaFoldDB" id="A0AA96WC40"/>
<evidence type="ECO:0000313" key="3">
    <source>
        <dbReference type="EMBL" id="WNZ23602.1"/>
    </source>
</evidence>
<evidence type="ECO:0000256" key="1">
    <source>
        <dbReference type="PROSITE-ProRule" id="PRU01109"/>
    </source>
</evidence>
<gene>
    <name evidence="3" type="ORF">HJG54_12570</name>
</gene>
<dbReference type="GO" id="GO:0031404">
    <property type="term" value="F:chloride ion binding"/>
    <property type="evidence" value="ECO:0007669"/>
    <property type="project" value="InterPro"/>
</dbReference>
<comment type="similarity">
    <text evidence="1">Belongs to the orange carotenoid-binding protein family.</text>
</comment>
<keyword evidence="1" id="KW-0157">Chromophore</keyword>
<dbReference type="PROSITE" id="PS51773">
    <property type="entry name" value="OCP_N"/>
    <property type="match status" value="1"/>
</dbReference>
<keyword evidence="1" id="KW-0793">Thylakoid</keyword>
<protein>
    <submittedName>
        <fullName evidence="3">Orange carotenoid protein</fullName>
    </submittedName>
</protein>
<organism evidence="3">
    <name type="scientific">Leptolyngbya sp. NK1-12</name>
    <dbReference type="NCBI Taxonomy" id="2547451"/>
    <lineage>
        <taxon>Bacteria</taxon>
        <taxon>Bacillati</taxon>
        <taxon>Cyanobacteriota</taxon>
        <taxon>Cyanophyceae</taxon>
        <taxon>Leptolyngbyales</taxon>
        <taxon>Leptolyngbyaceae</taxon>
        <taxon>Leptolyngbya group</taxon>
        <taxon>Leptolyngbya</taxon>
    </lineage>
</organism>
<dbReference type="RefSeq" id="WP_316435306.1">
    <property type="nucleotide sequence ID" value="NZ_CP053586.1"/>
</dbReference>
<feature type="domain" description="OCP N-terminal" evidence="2">
    <location>
        <begin position="13"/>
        <end position="163"/>
    </location>
</feature>
<dbReference type="Pfam" id="PF09150">
    <property type="entry name" value="Carot_N"/>
    <property type="match status" value="1"/>
</dbReference>
<reference evidence="3" key="1">
    <citation type="submission" date="2020-05" db="EMBL/GenBank/DDBJ databases">
        <authorList>
            <person name="Zhu T."/>
            <person name="Keshari N."/>
            <person name="Lu X."/>
        </authorList>
    </citation>
    <scope>NUCLEOTIDE SEQUENCE</scope>
    <source>
        <strain evidence="3">NK1-12</strain>
    </source>
</reference>
<keyword evidence="1" id="KW-0472">Membrane</keyword>
<accession>A0AA96WC40</accession>
<dbReference type="SUPFAM" id="SSF81930">
    <property type="entry name" value="Orange carotenoid protein, N-terminal domain"/>
    <property type="match status" value="1"/>
</dbReference>
<proteinExistence type="inferred from homology"/>
<sequence length="175" mass="19317">MTLADDSTSELLTGDTQKLFESYNKLGTDDKLTLLYLLYEAMGDEITPAAPTAADPNLAPVLLGDFYSLPQDEQLAVMRQIVNGEDTEYSRAYGALTPNNQLLVWYAWAQGMGDTVVDMPSDYQTPQAINNVLNQIEQLEFQQQISILREVANQMGYSDVQPIPSQAETGKTASL</sequence>
<keyword evidence="1" id="KW-0605">Phycobilisome</keyword>
<evidence type="ECO:0000259" key="2">
    <source>
        <dbReference type="PROSITE" id="PS51773"/>
    </source>
</evidence>
<keyword evidence="1" id="KW-0042">Antenna complex</keyword>
<dbReference type="InterPro" id="IPR036917">
    <property type="entry name" value="Orange_carotenoid-bd_N_sf"/>
</dbReference>
<dbReference type="InterPro" id="IPR015233">
    <property type="entry name" value="Orange_carotenoid-bd_N"/>
</dbReference>
<dbReference type="EMBL" id="CP053586">
    <property type="protein sequence ID" value="WNZ23602.1"/>
    <property type="molecule type" value="Genomic_DNA"/>
</dbReference>
<dbReference type="Gene3D" id="1.10.2090.10">
    <property type="entry name" value="Orange carotenoid-binding protein, N-terminal domain"/>
    <property type="match status" value="1"/>
</dbReference>
<dbReference type="GO" id="GO:0030089">
    <property type="term" value="C:phycobilisome"/>
    <property type="evidence" value="ECO:0007669"/>
    <property type="project" value="UniProtKB-UniRule"/>
</dbReference>
<dbReference type="GO" id="GO:0016037">
    <property type="term" value="P:light absorption"/>
    <property type="evidence" value="ECO:0007669"/>
    <property type="project" value="UniProtKB-UniRule"/>
</dbReference>